<comment type="caution">
    <text evidence="1">The sequence shown here is derived from an EMBL/GenBank/DDBJ whole genome shotgun (WGS) entry which is preliminary data.</text>
</comment>
<organism evidence="1 2">
    <name type="scientific">Roseospira visakhapatnamensis</name>
    <dbReference type="NCBI Taxonomy" id="390880"/>
    <lineage>
        <taxon>Bacteria</taxon>
        <taxon>Pseudomonadati</taxon>
        <taxon>Pseudomonadota</taxon>
        <taxon>Alphaproteobacteria</taxon>
        <taxon>Rhodospirillales</taxon>
        <taxon>Rhodospirillaceae</taxon>
        <taxon>Roseospira</taxon>
    </lineage>
</organism>
<evidence type="ECO:0000313" key="2">
    <source>
        <dbReference type="Proteomes" id="UP000554286"/>
    </source>
</evidence>
<evidence type="ECO:0000313" key="1">
    <source>
        <dbReference type="EMBL" id="MBB4266224.1"/>
    </source>
</evidence>
<accession>A0A7W6W9S2</accession>
<keyword evidence="2" id="KW-1185">Reference proteome</keyword>
<dbReference type="EMBL" id="JACIGK010000011">
    <property type="protein sequence ID" value="MBB4266224.1"/>
    <property type="molecule type" value="Genomic_DNA"/>
</dbReference>
<sequence length="273" mass="29348">MTPRTILVHVDETDAWRIRLDTARTILGEDAAPGHVLGIGGIVDVNEGHPYSRQVSGEFLTRVDTLEAPFRAACEERGFSCDWHAIHGADAQLVASQLAANLQTVDLGIVSQPRPDAAGHTIPNEVIEQIAAGGGRPLLVLPYITTRFTMPRRAVVALDEDSAGARALADAVGFMGQCDLVTLLAIGRDPVALNWRWEAHRGTLGRHGIKAEIEHEAPTDIPVSELILSRCADLAAELLAMGAHVQQEGSLLRRSTVTRAILPGLTLPLLLSR</sequence>
<dbReference type="SUPFAM" id="SSF52402">
    <property type="entry name" value="Adenine nucleotide alpha hydrolases-like"/>
    <property type="match status" value="2"/>
</dbReference>
<reference evidence="1 2" key="1">
    <citation type="submission" date="2020-08" db="EMBL/GenBank/DDBJ databases">
        <title>Genome sequencing of Purple Non-Sulfur Bacteria from various extreme environments.</title>
        <authorList>
            <person name="Mayer M."/>
        </authorList>
    </citation>
    <scope>NUCLEOTIDE SEQUENCE [LARGE SCALE GENOMIC DNA]</scope>
    <source>
        <strain evidence="1 2">JA131</strain>
    </source>
</reference>
<name>A0A7W6W9S2_9PROT</name>
<dbReference type="Gene3D" id="3.40.50.12370">
    <property type="match status" value="1"/>
</dbReference>
<protein>
    <submittedName>
        <fullName evidence="1">Nucleotide-binding universal stress UspA family protein</fullName>
    </submittedName>
</protein>
<proteinExistence type="predicted"/>
<gene>
    <name evidence="1" type="ORF">GGD89_001853</name>
</gene>
<dbReference type="AlphaFoldDB" id="A0A7W6W9S2"/>
<dbReference type="RefSeq" id="WP_184044361.1">
    <property type="nucleotide sequence ID" value="NZ_JACIGK010000011.1"/>
</dbReference>
<dbReference type="Proteomes" id="UP000554286">
    <property type="component" value="Unassembled WGS sequence"/>
</dbReference>